<gene>
    <name evidence="4" type="primary">CEP350</name>
</gene>
<feature type="compositionally biased region" description="Polar residues" evidence="2">
    <location>
        <begin position="1160"/>
        <end position="1169"/>
    </location>
</feature>
<dbReference type="EMBL" id="AHAT01000010">
    <property type="status" value="NOT_ANNOTATED_CDS"/>
    <property type="molecule type" value="Genomic_DNA"/>
</dbReference>
<reference evidence="5" key="1">
    <citation type="submission" date="2011-12" db="EMBL/GenBank/DDBJ databases">
        <title>The Draft Genome of Lepisosteus oculatus.</title>
        <authorList>
            <consortium name="The Broad Institute Genome Assembly &amp; Analysis Group"/>
            <consortium name="Computational R&amp;D Group"/>
            <consortium name="and Sequencing Platform"/>
            <person name="Di Palma F."/>
            <person name="Alfoldi J."/>
            <person name="Johnson J."/>
            <person name="Berlin A."/>
            <person name="Gnerre S."/>
            <person name="Jaffe D."/>
            <person name="MacCallum I."/>
            <person name="Young S."/>
            <person name="Walker B.J."/>
            <person name="Lander E.S."/>
            <person name="Lindblad-Toh K."/>
        </authorList>
    </citation>
    <scope>NUCLEOTIDE SEQUENCE [LARGE SCALE GENOMIC DNA]</scope>
</reference>
<evidence type="ECO:0000259" key="3">
    <source>
        <dbReference type="PROSITE" id="PS50245"/>
    </source>
</evidence>
<evidence type="ECO:0000313" key="4">
    <source>
        <dbReference type="Ensembl" id="ENSLOCP00000011308.1"/>
    </source>
</evidence>
<feature type="compositionally biased region" description="Low complexity" evidence="2">
    <location>
        <begin position="692"/>
        <end position="706"/>
    </location>
</feature>
<dbReference type="SMART" id="SM01052">
    <property type="entry name" value="CAP_GLY"/>
    <property type="match status" value="1"/>
</dbReference>
<dbReference type="SUPFAM" id="SSF74924">
    <property type="entry name" value="Cap-Gly domain"/>
    <property type="match status" value="1"/>
</dbReference>
<feature type="region of interest" description="Disordered" evidence="2">
    <location>
        <begin position="832"/>
        <end position="856"/>
    </location>
</feature>
<feature type="compositionally biased region" description="Acidic residues" evidence="2">
    <location>
        <begin position="2328"/>
        <end position="2344"/>
    </location>
</feature>
<dbReference type="GO" id="GO:0005813">
    <property type="term" value="C:centrosome"/>
    <property type="evidence" value="ECO:0007669"/>
    <property type="project" value="InterPro"/>
</dbReference>
<feature type="coiled-coil region" evidence="1">
    <location>
        <begin position="1644"/>
        <end position="1714"/>
    </location>
</feature>
<feature type="compositionally biased region" description="Low complexity" evidence="2">
    <location>
        <begin position="2389"/>
        <end position="2399"/>
    </location>
</feature>
<feature type="region of interest" description="Disordered" evidence="2">
    <location>
        <begin position="215"/>
        <end position="349"/>
    </location>
</feature>
<feature type="compositionally biased region" description="Polar residues" evidence="2">
    <location>
        <begin position="2432"/>
        <end position="2444"/>
    </location>
</feature>
<feature type="region of interest" description="Disordered" evidence="2">
    <location>
        <begin position="887"/>
        <end position="949"/>
    </location>
</feature>
<feature type="compositionally biased region" description="Basic and acidic residues" evidence="2">
    <location>
        <begin position="274"/>
        <end position="289"/>
    </location>
</feature>
<feature type="compositionally biased region" description="Polar residues" evidence="2">
    <location>
        <begin position="2153"/>
        <end position="2170"/>
    </location>
</feature>
<feature type="compositionally biased region" description="Basic and acidic residues" evidence="2">
    <location>
        <begin position="592"/>
        <end position="630"/>
    </location>
</feature>
<feature type="region of interest" description="Disordered" evidence="2">
    <location>
        <begin position="2815"/>
        <end position="2851"/>
    </location>
</feature>
<dbReference type="PROSITE" id="PS50245">
    <property type="entry name" value="CAP_GLY_2"/>
    <property type="match status" value="1"/>
</dbReference>
<feature type="region of interest" description="Disordered" evidence="2">
    <location>
        <begin position="439"/>
        <end position="520"/>
    </location>
</feature>
<feature type="compositionally biased region" description="Polar residues" evidence="2">
    <location>
        <begin position="1345"/>
        <end position="1356"/>
    </location>
</feature>
<feature type="compositionally biased region" description="Polar residues" evidence="2">
    <location>
        <begin position="1438"/>
        <end position="1448"/>
    </location>
</feature>
<feature type="compositionally biased region" description="Basic and acidic residues" evidence="2">
    <location>
        <begin position="2225"/>
        <end position="2235"/>
    </location>
</feature>
<feature type="region of interest" description="Disordered" evidence="2">
    <location>
        <begin position="2037"/>
        <end position="2293"/>
    </location>
</feature>
<keyword evidence="5" id="KW-1185">Reference proteome</keyword>
<feature type="compositionally biased region" description="Basic and acidic residues" evidence="2">
    <location>
        <begin position="682"/>
        <end position="691"/>
    </location>
</feature>
<feature type="region of interest" description="Disordered" evidence="2">
    <location>
        <begin position="2535"/>
        <end position="2584"/>
    </location>
</feature>
<feature type="compositionally biased region" description="Basic and acidic residues" evidence="2">
    <location>
        <begin position="2242"/>
        <end position="2256"/>
    </location>
</feature>
<feature type="compositionally biased region" description="Polar residues" evidence="2">
    <location>
        <begin position="1753"/>
        <end position="1773"/>
    </location>
</feature>
<dbReference type="OMA" id="ESKHIYC"/>
<feature type="region of interest" description="Disordered" evidence="2">
    <location>
        <begin position="1"/>
        <end position="26"/>
    </location>
</feature>
<dbReference type="Proteomes" id="UP000018468">
    <property type="component" value="Linkage group LG10"/>
</dbReference>
<feature type="compositionally biased region" description="Basic and acidic residues" evidence="2">
    <location>
        <begin position="1565"/>
        <end position="1579"/>
    </location>
</feature>
<feature type="compositionally biased region" description="Basic and acidic residues" evidence="2">
    <location>
        <begin position="2037"/>
        <end position="2047"/>
    </location>
</feature>
<feature type="compositionally biased region" description="Basic and acidic residues" evidence="2">
    <location>
        <begin position="1489"/>
        <end position="1505"/>
    </location>
</feature>
<feature type="compositionally biased region" description="Basic and acidic residues" evidence="2">
    <location>
        <begin position="2544"/>
        <end position="2570"/>
    </location>
</feature>
<feature type="compositionally biased region" description="Low complexity" evidence="2">
    <location>
        <begin position="2822"/>
        <end position="2838"/>
    </location>
</feature>
<feature type="compositionally biased region" description="Basic and acidic residues" evidence="2">
    <location>
        <begin position="449"/>
        <end position="464"/>
    </location>
</feature>
<organism evidence="4 5">
    <name type="scientific">Lepisosteus oculatus</name>
    <name type="common">Spotted gar</name>
    <dbReference type="NCBI Taxonomy" id="7918"/>
    <lineage>
        <taxon>Eukaryota</taxon>
        <taxon>Metazoa</taxon>
        <taxon>Chordata</taxon>
        <taxon>Craniata</taxon>
        <taxon>Vertebrata</taxon>
        <taxon>Euteleostomi</taxon>
        <taxon>Actinopterygii</taxon>
        <taxon>Neopterygii</taxon>
        <taxon>Holostei</taxon>
        <taxon>Semionotiformes</taxon>
        <taxon>Lepisosteidae</taxon>
        <taxon>Lepisosteus</taxon>
    </lineage>
</organism>
<feature type="compositionally biased region" description="Basic and acidic residues" evidence="2">
    <location>
        <begin position="2353"/>
        <end position="2371"/>
    </location>
</feature>
<feature type="compositionally biased region" description="Basic and acidic residues" evidence="2">
    <location>
        <begin position="2410"/>
        <end position="2423"/>
    </location>
</feature>
<dbReference type="EMBL" id="AHAT01000009">
    <property type="status" value="NOT_ANNOTATED_CDS"/>
    <property type="molecule type" value="Genomic_DNA"/>
</dbReference>
<accession>W5MSE9</accession>
<feature type="compositionally biased region" description="Acidic residues" evidence="2">
    <location>
        <begin position="2186"/>
        <end position="2199"/>
    </location>
</feature>
<feature type="region of interest" description="Disordered" evidence="2">
    <location>
        <begin position="1843"/>
        <end position="1985"/>
    </location>
</feature>
<dbReference type="GO" id="GO:0008017">
    <property type="term" value="F:microtubule binding"/>
    <property type="evidence" value="ECO:0007669"/>
    <property type="project" value="InterPro"/>
</dbReference>
<feature type="compositionally biased region" description="Polar residues" evidence="2">
    <location>
        <begin position="1070"/>
        <end position="1089"/>
    </location>
</feature>
<feature type="compositionally biased region" description="Low complexity" evidence="2">
    <location>
        <begin position="556"/>
        <end position="567"/>
    </location>
</feature>
<dbReference type="STRING" id="7918.ENSLOCP00000011308"/>
<feature type="compositionally biased region" description="Basic and acidic residues" evidence="2">
    <location>
        <begin position="2277"/>
        <end position="2293"/>
    </location>
</feature>
<feature type="region of interest" description="Disordered" evidence="2">
    <location>
        <begin position="2722"/>
        <end position="2774"/>
    </location>
</feature>
<feature type="compositionally biased region" description="Polar residues" evidence="2">
    <location>
        <begin position="2122"/>
        <end position="2146"/>
    </location>
</feature>
<dbReference type="eggNOG" id="KOG4568">
    <property type="taxonomic scope" value="Eukaryota"/>
</dbReference>
<dbReference type="InParanoid" id="W5MSE9"/>
<feature type="compositionally biased region" description="Low complexity" evidence="2">
    <location>
        <begin position="923"/>
        <end position="936"/>
    </location>
</feature>
<feature type="region of interest" description="Disordered" evidence="2">
    <location>
        <begin position="1027"/>
        <end position="1222"/>
    </location>
</feature>
<evidence type="ECO:0000313" key="5">
    <source>
        <dbReference type="Proteomes" id="UP000018468"/>
    </source>
</evidence>
<feature type="region of interest" description="Disordered" evidence="2">
    <location>
        <begin position="534"/>
        <end position="744"/>
    </location>
</feature>
<dbReference type="GO" id="GO:0034453">
    <property type="term" value="P:microtubule anchoring"/>
    <property type="evidence" value="ECO:0007669"/>
    <property type="project" value="InterPro"/>
</dbReference>
<feature type="region of interest" description="Disordered" evidence="2">
    <location>
        <begin position="63"/>
        <end position="118"/>
    </location>
</feature>
<feature type="compositionally biased region" description="Low complexity" evidence="2">
    <location>
        <begin position="1099"/>
        <end position="1114"/>
    </location>
</feature>
<feature type="compositionally biased region" description="Basic residues" evidence="2">
    <location>
        <begin position="400"/>
        <end position="410"/>
    </location>
</feature>
<feature type="region of interest" description="Disordered" evidence="2">
    <location>
        <begin position="1329"/>
        <end position="1356"/>
    </location>
</feature>
<evidence type="ECO:0000256" key="1">
    <source>
        <dbReference type="SAM" id="Coils"/>
    </source>
</evidence>
<feature type="compositionally biased region" description="Basic and acidic residues" evidence="2">
    <location>
        <begin position="297"/>
        <end position="310"/>
    </location>
</feature>
<feature type="region of interest" description="Disordered" evidence="2">
    <location>
        <begin position="1740"/>
        <end position="1773"/>
    </location>
</feature>
<feature type="compositionally biased region" description="Polar residues" evidence="2">
    <location>
        <begin position="2048"/>
        <end position="2063"/>
    </location>
</feature>
<feature type="region of interest" description="Disordered" evidence="2">
    <location>
        <begin position="1432"/>
        <end position="1608"/>
    </location>
</feature>
<feature type="compositionally biased region" description="Low complexity" evidence="2">
    <location>
        <begin position="1462"/>
        <end position="1488"/>
    </location>
</feature>
<sequence>MRSSKQSEAKLTAPVHPAERDAGRDISELSTAWDSLSQTKAALRHIENRLEAAPSTSVLLDSVMDTKKTSSSATRKISRKDGRHLEDSSHSAPSLKAGSRGRARRERGSRSPLRATTLESNVKKASGVEFRDPLVTYSNILKTLQVLRNNHLRFIDIYLQSAKIQARDDRLSRLIYQSDTRDLQCRDFDSTRSSAVDSTVVRYLNDLTALEALHTSEMPSNATEHHGYRDCSGGVTGEPKDEGPCPSSGKGQDGAQAVESSQSSSPGSASQRLENLRRRQHDNKLEKLKERIRKQREHSEEAAERERLLGHLDQPVEVSSTETAAPTAKIRKVATAPPAPTYKGFNPSETKIRTADGKVWREEDFQNLSREIYRDLSLQLTDCAKSKDKPAEKGKDKKSLKPVRKIHKAARSPSPDAKPVNGHIISTASWREGQKLVKMVLGPAPKTMQEQRAESADRSGRTEKWVAIGRLPARTTSETRLESRRRLRASSAERPRSRAQSEGQLRSSQPKVAEDKLPRKNDFLSAEIQGILDDLQLESRVGQSEHRRGSRGPGAGASSRLSRSASPAKRKQEGPKKRHYDADSVRQYIARQQEERRKRQVEEKRAQKEEAERKNKRLQELYRKQKESFAKARLAPEGPAQKRLQDTYSKLLAEHDRLEGLPQSLPVVNSLQPKPLYQPSGESDKENKGQDRPQSASSSSDLSLSEPRPPPLDRSDLAGASWMQPDRLSPAGRGPVPLGSSAGGLFTQLLGLESGLSSMQKEGQTRGQAAPFSVPGHLSKVSVQNKSKINRIEALKATAASLSTRIESEARKLAGAGINYGSVRDLDTDVLPAGQHDNGRWAKSVSPPVRESSDPGDLSVRIQRLLSAGHTAFDGALPGVGNLHDFKRLRDPARPQSVSTGQVARASEEEEEKGSIQDSSADSISEGPLLSEGSLSDMETSHLKGVPRPADHLKSREFCVAEKNTFRPISHFQKEAENYPAFSSVSETVDRGPWEELAKGSPHSVINIFTKSLQTYGKVLEEKLERSSPALQPLPRVTSSPESASYEDDFVSSQSSGSHSRRRGLARLSNGSSASSPQEEFPSHQSPCDSQAPEHISHHSSVSTLTSSPQSSSSSRKRGGDVTEESTPRQTLLDEDNSPSSQGSEPVCQDRRASPGKMSPRNTELSPETNGCAEDRYPASSPSGSPTISAAQKTPPAEASSVGADRMKTAPPVPNSLPSSSVRFKPTAAASAFTEISVGTDTEPSAAGTKGSLQFSPSALQQRMTAELSYLDAMEESVRQLSDVERVRGISLAQQESVSLAQILKAQQQRHERDLYLLKLKAEQEALDSQRQLEETRQKAAQAHAESQQMLAQSQQEALGGLQDATSRMIAQQAEAVRYTADAAWHIKEMTELARSQIASAMSVPAAPITALYDQQRQHHSSFMKQLRSLSDLDSKEPFTSSSSNSDGSPLRMKTEEHHSSLDSYSESSHSKTPSNSSSQPASLSVPSMERKEKASPVKDERGSSVEEEIQAAADDSVHSDSVPSLPDEKADTISVATEYSLKFDESMTEDEIEEKSFRSLLPSESHRRFTLEKKRDPHEDSDDEPSQDKATLYAPQEGRMPFSSGQDSFSKFTMDMVRQYMKEEEVRAQHQSSLLRLREKALKEKTKAELAWLEHQKRRLRDKGEDDKMPPIRKRQRGLLLKLQQEQAEIKRLQEANKAARRERQLLLKQQEEIARMRHTTMKLQEKLKSAGDINVEAANSDTLEEELKPSPAQTDLETRSPSPLSVSGSETSSIMQKLKKMRSHMDEKFLTKREQQLVQRRRHAEELLEWKRRLDEEEAEVRRMEKEALAVWDRQLLRDSAARREPGHSSPSGRVCVTEPGSEEEGTAVETHFSPRTDLSIPEEVGSPPAETPVSELPTPDKETSLQDSSAYSQDFESPSSHDKTTASSKANIGKSKQDMTKSSSGTSRMQVRSVPKPCKAPEILSDESPSITETTSDQSDIESRIRALKEELRRRKSIVYQLKKEQKKRHKERLKAQEASLLKQLESYNDFINKTKAELDKEPDTSPTTKPQIKTPSSVSGKPKIKPPPLQRCETNKTWKIGSESEKSPLPDSPAKHDDDTLSSKEKLVPTNKERPSNEEPTITVSPIQASPETVNVPESLTSPEPVFRNLSTDAQIHNEAANTQEEISGDESAVSSQRSEIVEELEQLNDEESDSENLHSQSEDLHLKHLGLLTKSQDQSAQKEELHDHNELTTAKGMDLEKDASIGEKMEQQESAVDGGEEDEGNKSSISSEPKKSEKPTIILAEEHEGIDLPLTEMLSAVRQSSYSPDIDALSPEKEMIPPENEEYPPVECYWDDFESSSESSSLKDSLESKAASIEKEGEERSQCKSPASISEEVSEELSEKSSSTSGSFHSGRLLELTSQADDLKGKESSNREQNEVLSPVPSSPNSRPHSPTTSDLDLMSDFNLGDRVLVSSVQPGTLRFKGKTIFANGFWAGVELDKSEGSNNGTYDGVVYFKCKEGHGIFAPPDKITRLPDTYEMYVDTTEDEDSFLDDQCDGDYKGKDGKKDAGNEQNRRDHKREQTEPKGNNSAEKDVELNDLELESDKELNEGKHLILNGRHKFDLDMKTSSVEECNLLNSEVNRFSKEASNQQEQEKSSTPLLDLLAREKDHLEVQLKPLEPDVTPEVQEEETPKKREQQASTFADRVLNNFMRDAVKQIQQIKKARNEKIALANQKVLDDFEEEPSPRDPPQQTSPSEVLKDSASEFLDEEGDGASSPELCARPESPVFGASGQEELAKRLAELELSRELLDVLGGDEQDWFDEDFGLSSRKEQQRQQQQGGPAEQAAAASRPEPPSPAKPREEPLMVVPHVAPQVERLVHMATDELWKFQELGHSVHNVSAPAHYLGNDTKGQDIESISRHSYKQSVFDLTKEIFQEIFAEDPNANQPQWRKPRRLNSSYYRRVKNPNNISEVKAFITAEVLKLFGLKKDQNQKTDWQKMLKFGRKKRDRVDHILVQELHEEESQWVNYDEDELFVKMQLADGIFDALLKDTIDVLNQLQDRKAEEVLS</sequence>
<dbReference type="Gene3D" id="2.30.30.190">
    <property type="entry name" value="CAP Gly-rich-like domain"/>
    <property type="match status" value="1"/>
</dbReference>
<feature type="region of interest" description="Disordered" evidence="2">
    <location>
        <begin position="384"/>
        <end position="422"/>
    </location>
</feature>
<feature type="compositionally biased region" description="Polar residues" evidence="2">
    <location>
        <begin position="1943"/>
        <end position="1953"/>
    </location>
</feature>
<dbReference type="InterPro" id="IPR000938">
    <property type="entry name" value="CAP-Gly_domain"/>
</dbReference>
<feature type="compositionally biased region" description="Basic and acidic residues" evidence="2">
    <location>
        <begin position="570"/>
        <end position="584"/>
    </location>
</feature>
<dbReference type="InterPro" id="IPR028750">
    <property type="entry name" value="CEP350/CC187"/>
</dbReference>
<reference evidence="4" key="2">
    <citation type="submission" date="2025-08" db="UniProtKB">
        <authorList>
            <consortium name="Ensembl"/>
        </authorList>
    </citation>
    <scope>IDENTIFICATION</scope>
</reference>
<feature type="compositionally biased region" description="Basic and acidic residues" evidence="2">
    <location>
        <begin position="2086"/>
        <end position="2121"/>
    </location>
</feature>
<dbReference type="EMBL" id="AHAT01000011">
    <property type="status" value="NOT_ANNOTATED_CDS"/>
    <property type="molecule type" value="Genomic_DNA"/>
</dbReference>
<evidence type="ECO:0000256" key="2">
    <source>
        <dbReference type="SAM" id="MobiDB-lite"/>
    </source>
</evidence>
<feature type="region of interest" description="Disordered" evidence="2">
    <location>
        <begin position="2663"/>
        <end position="2689"/>
    </location>
</feature>
<feature type="compositionally biased region" description="Polar residues" evidence="2">
    <location>
        <begin position="1970"/>
        <end position="1981"/>
    </location>
</feature>
<reference evidence="4" key="3">
    <citation type="submission" date="2025-09" db="UniProtKB">
        <authorList>
            <consortium name="Ensembl"/>
        </authorList>
    </citation>
    <scope>IDENTIFICATION</scope>
</reference>
<feature type="coiled-coil region" evidence="1">
    <location>
        <begin position="1802"/>
        <end position="1829"/>
    </location>
</feature>
<dbReference type="GeneTree" id="ENSGT00940000155130"/>
<dbReference type="PANTHER" id="PTHR13958">
    <property type="entry name" value="CENTROSOME-ASSOCIATED PROTEIN 350"/>
    <property type="match status" value="1"/>
</dbReference>
<dbReference type="Ensembl" id="ENSLOCT00000011324.1">
    <property type="protein sequence ID" value="ENSLOCP00000011308.1"/>
    <property type="gene ID" value="ENSLOCG00000009262.1"/>
</dbReference>
<feature type="compositionally biased region" description="Polar residues" evidence="2">
    <location>
        <begin position="1180"/>
        <end position="1192"/>
    </location>
</feature>
<dbReference type="InterPro" id="IPR036859">
    <property type="entry name" value="CAP-Gly_dom_sf"/>
</dbReference>
<name>W5MSE9_LEPOC</name>
<feature type="compositionally biased region" description="Low complexity" evidence="2">
    <location>
        <begin position="255"/>
        <end position="271"/>
    </location>
</feature>
<feature type="compositionally biased region" description="Basic and acidic residues" evidence="2">
    <location>
        <begin position="79"/>
        <end position="89"/>
    </location>
</feature>
<dbReference type="Bgee" id="ENSLOCG00000009262">
    <property type="expression patterns" value="Expressed in liver and 13 other cell types or tissues"/>
</dbReference>
<dbReference type="PANTHER" id="PTHR13958:SF3">
    <property type="entry name" value="CAP-GLY DOMAIN-CONTAINING PROTEIN-RELATED"/>
    <property type="match status" value="1"/>
</dbReference>
<feature type="region of interest" description="Disordered" evidence="2">
    <location>
        <begin position="2307"/>
        <end position="2446"/>
    </location>
</feature>
<proteinExistence type="predicted"/>
<feature type="compositionally biased region" description="Basic and acidic residues" evidence="2">
    <location>
        <begin position="384"/>
        <end position="399"/>
    </location>
</feature>
<keyword evidence="1" id="KW-0175">Coiled coil</keyword>
<dbReference type="Pfam" id="PF01302">
    <property type="entry name" value="CAP_GLY"/>
    <property type="match status" value="1"/>
</dbReference>
<protein>
    <submittedName>
        <fullName evidence="4">Centrosomal protein 350</fullName>
    </submittedName>
</protein>
<feature type="compositionally biased region" description="Basic and acidic residues" evidence="2">
    <location>
        <begin position="17"/>
        <end position="26"/>
    </location>
</feature>
<feature type="compositionally biased region" description="Polar residues" evidence="2">
    <location>
        <begin position="1908"/>
        <end position="1921"/>
    </location>
</feature>
<feature type="domain" description="CAP-Gly" evidence="3">
    <location>
        <begin position="2471"/>
        <end position="2513"/>
    </location>
</feature>